<proteinExistence type="predicted"/>
<organism evidence="1 2">
    <name type="scientific">Marchantia polymorpha</name>
    <name type="common">Common liverwort</name>
    <name type="synonym">Marchantia aquatica</name>
    <dbReference type="NCBI Taxonomy" id="3197"/>
    <lineage>
        <taxon>Eukaryota</taxon>
        <taxon>Viridiplantae</taxon>
        <taxon>Streptophyta</taxon>
        <taxon>Embryophyta</taxon>
        <taxon>Marchantiophyta</taxon>
        <taxon>Marchantiopsida</taxon>
        <taxon>Marchantiidae</taxon>
        <taxon>Marchantiales</taxon>
        <taxon>Marchantiaceae</taxon>
        <taxon>Marchantia</taxon>
    </lineage>
</organism>
<evidence type="ECO:0000313" key="1">
    <source>
        <dbReference type="EMBL" id="PTQ45320.1"/>
    </source>
</evidence>
<dbReference type="Proteomes" id="UP000244005">
    <property type="component" value="Unassembled WGS sequence"/>
</dbReference>
<sequence>MVLGTGVELSISITNPSRTPKLPTTHQQVLKVKLHAIRPRINGCQIHSCVSYHREIVK</sequence>
<keyword evidence="2" id="KW-1185">Reference proteome</keyword>
<dbReference type="AlphaFoldDB" id="A0A2R6XGT2"/>
<dbReference type="EMBL" id="KZ772687">
    <property type="protein sequence ID" value="PTQ45320.1"/>
    <property type="molecule type" value="Genomic_DNA"/>
</dbReference>
<dbReference type="Gramene" id="Mp2g08330.1">
    <property type="protein sequence ID" value="Mp2g08330.1.cds"/>
    <property type="gene ID" value="Mp2g08330"/>
</dbReference>
<name>A0A2R6XGT2_MARPO</name>
<gene>
    <name evidence="1" type="ORF">MARPO_0015s0118</name>
</gene>
<protein>
    <submittedName>
        <fullName evidence="1">Uncharacterized protein</fullName>
    </submittedName>
</protein>
<accession>A0A2R6XGT2</accession>
<reference evidence="2" key="1">
    <citation type="journal article" date="2017" name="Cell">
        <title>Insights into land plant evolution garnered from the Marchantia polymorpha genome.</title>
        <authorList>
            <person name="Bowman J.L."/>
            <person name="Kohchi T."/>
            <person name="Yamato K.T."/>
            <person name="Jenkins J."/>
            <person name="Shu S."/>
            <person name="Ishizaki K."/>
            <person name="Yamaoka S."/>
            <person name="Nishihama R."/>
            <person name="Nakamura Y."/>
            <person name="Berger F."/>
            <person name="Adam C."/>
            <person name="Aki S.S."/>
            <person name="Althoff F."/>
            <person name="Araki T."/>
            <person name="Arteaga-Vazquez M.A."/>
            <person name="Balasubrmanian S."/>
            <person name="Barry K."/>
            <person name="Bauer D."/>
            <person name="Boehm C.R."/>
            <person name="Briginshaw L."/>
            <person name="Caballero-Perez J."/>
            <person name="Catarino B."/>
            <person name="Chen F."/>
            <person name="Chiyoda S."/>
            <person name="Chovatia M."/>
            <person name="Davies K.M."/>
            <person name="Delmans M."/>
            <person name="Demura T."/>
            <person name="Dierschke T."/>
            <person name="Dolan L."/>
            <person name="Dorantes-Acosta A.E."/>
            <person name="Eklund D.M."/>
            <person name="Florent S.N."/>
            <person name="Flores-Sandoval E."/>
            <person name="Fujiyama A."/>
            <person name="Fukuzawa H."/>
            <person name="Galik B."/>
            <person name="Grimanelli D."/>
            <person name="Grimwood J."/>
            <person name="Grossniklaus U."/>
            <person name="Hamada T."/>
            <person name="Haseloff J."/>
            <person name="Hetherington A.J."/>
            <person name="Higo A."/>
            <person name="Hirakawa Y."/>
            <person name="Hundley H.N."/>
            <person name="Ikeda Y."/>
            <person name="Inoue K."/>
            <person name="Inoue S.I."/>
            <person name="Ishida S."/>
            <person name="Jia Q."/>
            <person name="Kakita M."/>
            <person name="Kanazawa T."/>
            <person name="Kawai Y."/>
            <person name="Kawashima T."/>
            <person name="Kennedy M."/>
            <person name="Kinose K."/>
            <person name="Kinoshita T."/>
            <person name="Kohara Y."/>
            <person name="Koide E."/>
            <person name="Komatsu K."/>
            <person name="Kopischke S."/>
            <person name="Kubo M."/>
            <person name="Kyozuka J."/>
            <person name="Lagercrantz U."/>
            <person name="Lin S.S."/>
            <person name="Lindquist E."/>
            <person name="Lipzen A.M."/>
            <person name="Lu C.W."/>
            <person name="De Luna E."/>
            <person name="Martienssen R.A."/>
            <person name="Minamino N."/>
            <person name="Mizutani M."/>
            <person name="Mizutani M."/>
            <person name="Mochizuki N."/>
            <person name="Monte I."/>
            <person name="Mosher R."/>
            <person name="Nagasaki H."/>
            <person name="Nakagami H."/>
            <person name="Naramoto S."/>
            <person name="Nishitani K."/>
            <person name="Ohtani M."/>
            <person name="Okamoto T."/>
            <person name="Okumura M."/>
            <person name="Phillips J."/>
            <person name="Pollak B."/>
            <person name="Reinders A."/>
            <person name="Rovekamp M."/>
            <person name="Sano R."/>
            <person name="Sawa S."/>
            <person name="Schmid M.W."/>
            <person name="Shirakawa M."/>
            <person name="Solano R."/>
            <person name="Spunde A."/>
            <person name="Suetsugu N."/>
            <person name="Sugano S."/>
            <person name="Sugiyama A."/>
            <person name="Sun R."/>
            <person name="Suzuki Y."/>
            <person name="Takenaka M."/>
            <person name="Takezawa D."/>
            <person name="Tomogane H."/>
            <person name="Tsuzuki M."/>
            <person name="Ueda T."/>
            <person name="Umeda M."/>
            <person name="Ward J.M."/>
            <person name="Watanabe Y."/>
            <person name="Yazaki K."/>
            <person name="Yokoyama R."/>
            <person name="Yoshitake Y."/>
            <person name="Yotsui I."/>
            <person name="Zachgo S."/>
            <person name="Schmutz J."/>
        </authorList>
    </citation>
    <scope>NUCLEOTIDE SEQUENCE [LARGE SCALE GENOMIC DNA]</scope>
    <source>
        <strain evidence="2">Tak-1</strain>
    </source>
</reference>
<evidence type="ECO:0000313" key="2">
    <source>
        <dbReference type="Proteomes" id="UP000244005"/>
    </source>
</evidence>